<feature type="region of interest" description="Disordered" evidence="1">
    <location>
        <begin position="604"/>
        <end position="623"/>
    </location>
</feature>
<accession>A0AAW2HZ69</accession>
<sequence>MLAEVSWILALPASIFGIIGLTLTVAICLCGCRGKQHKDELGGIEGHVKITNPEDLLQEVNANNNVHNEITVADKPQNTAKRSLPDLPVDQNTNGGGDGNWEANGDATSDLYATVVLQDEKNKKHARQKSESDSLSASYAHLKEEHPYDRLKKVEHPYAQVKDHGPNQPSASVFHESKSNENETDDQGVESEPITPERPRRESSGNIPAATAIAGHVTASDDLPYITAPAHFSGDSQDSGKGYTSISVREPLSAIRAETKQSSSRRADPHYATVSDDSDDMYAAIDDPSQVYTSESETYAQIQSGNNKPNPAPQPPSVNSLKQMAVTSQSHSRQASSSSAASSTAVSSPKPEKRPANSPLPPPPAATTPDSIEDLYAFVDKKLEGSPRNLEDMYAKVNKKGRRDVEATFERGASTESGASESSDSMSYKMQTNSLLTSTTTPSTDASRSCHSYKSTTETSSPSTSRQDKTGSSFSLETDLHPSYEKLDFDGNRSDPGYETVNGPHSDSLPNYEQLKPQEHDYASIARTRNVRIDRHESDISDGYARVQSNAGIYSKIDHSEADGYARVEPKEDADDGYAKVLKCNNNRLESNYERVLFDERVQSKHSDPVGEPTYESLGNEFDADDPNYESVHYLISSAPAEPPYQLLKDCESGAAAAKK</sequence>
<organism evidence="3">
    <name type="scientific">Menopon gallinae</name>
    <name type="common">poultry shaft louse</name>
    <dbReference type="NCBI Taxonomy" id="328185"/>
    <lineage>
        <taxon>Eukaryota</taxon>
        <taxon>Metazoa</taxon>
        <taxon>Ecdysozoa</taxon>
        <taxon>Arthropoda</taxon>
        <taxon>Hexapoda</taxon>
        <taxon>Insecta</taxon>
        <taxon>Pterygota</taxon>
        <taxon>Neoptera</taxon>
        <taxon>Paraneoptera</taxon>
        <taxon>Psocodea</taxon>
        <taxon>Troctomorpha</taxon>
        <taxon>Phthiraptera</taxon>
        <taxon>Amblycera</taxon>
        <taxon>Menoponidae</taxon>
        <taxon>Menopon</taxon>
    </lineage>
</organism>
<reference evidence="3" key="1">
    <citation type="journal article" date="2024" name="Gigascience">
        <title>Chromosome-level genome of the poultry shaft louse Menopon gallinae provides insight into the host-switching and adaptive evolution of parasitic lice.</title>
        <authorList>
            <person name="Xu Y."/>
            <person name="Ma L."/>
            <person name="Liu S."/>
            <person name="Liang Y."/>
            <person name="Liu Q."/>
            <person name="He Z."/>
            <person name="Tian L."/>
            <person name="Duan Y."/>
            <person name="Cai W."/>
            <person name="Li H."/>
            <person name="Song F."/>
        </authorList>
    </citation>
    <scope>NUCLEOTIDE SEQUENCE</scope>
    <source>
        <strain evidence="3">Cailab_2023a</strain>
    </source>
</reference>
<dbReference type="AlphaFoldDB" id="A0AAW2HZ69"/>
<feature type="compositionally biased region" description="Low complexity" evidence="1">
    <location>
        <begin position="326"/>
        <end position="348"/>
    </location>
</feature>
<keyword evidence="2" id="KW-0472">Membrane</keyword>
<feature type="transmembrane region" description="Helical" evidence="2">
    <location>
        <begin position="6"/>
        <end position="29"/>
    </location>
</feature>
<evidence type="ECO:0000313" key="3">
    <source>
        <dbReference type="EMBL" id="KAL0275219.1"/>
    </source>
</evidence>
<feature type="compositionally biased region" description="Basic and acidic residues" evidence="1">
    <location>
        <begin position="141"/>
        <end position="165"/>
    </location>
</feature>
<protein>
    <submittedName>
        <fullName evidence="3">Uncharacterized protein</fullName>
    </submittedName>
</protein>
<gene>
    <name evidence="3" type="ORF">PYX00_003146</name>
</gene>
<feature type="compositionally biased region" description="Basic and acidic residues" evidence="1">
    <location>
        <begin position="478"/>
        <end position="493"/>
    </location>
</feature>
<keyword evidence="2" id="KW-1133">Transmembrane helix</keyword>
<proteinExistence type="predicted"/>
<evidence type="ECO:0000256" key="1">
    <source>
        <dbReference type="SAM" id="MobiDB-lite"/>
    </source>
</evidence>
<feature type="compositionally biased region" description="Low complexity" evidence="1">
    <location>
        <begin position="412"/>
        <end position="465"/>
    </location>
</feature>
<feature type="compositionally biased region" description="Basic and acidic residues" evidence="1">
    <location>
        <begin position="120"/>
        <end position="132"/>
    </location>
</feature>
<dbReference type="EMBL" id="JARGDH010000002">
    <property type="protein sequence ID" value="KAL0275219.1"/>
    <property type="molecule type" value="Genomic_DNA"/>
</dbReference>
<name>A0AAW2HZ69_9NEOP</name>
<feature type="region of interest" description="Disordered" evidence="1">
    <location>
        <begin position="120"/>
        <end position="520"/>
    </location>
</feature>
<feature type="region of interest" description="Disordered" evidence="1">
    <location>
        <begin position="75"/>
        <end position="106"/>
    </location>
</feature>
<feature type="compositionally biased region" description="Polar residues" evidence="1">
    <location>
        <begin position="234"/>
        <end position="247"/>
    </location>
</feature>
<keyword evidence="2" id="KW-0812">Transmembrane</keyword>
<feature type="compositionally biased region" description="Basic and acidic residues" evidence="1">
    <location>
        <begin position="379"/>
        <end position="394"/>
    </location>
</feature>
<feature type="compositionally biased region" description="Polar residues" evidence="1">
    <location>
        <begin position="290"/>
        <end position="309"/>
    </location>
</feature>
<evidence type="ECO:0000256" key="2">
    <source>
        <dbReference type="SAM" id="Phobius"/>
    </source>
</evidence>
<comment type="caution">
    <text evidence="3">The sequence shown here is derived from an EMBL/GenBank/DDBJ whole genome shotgun (WGS) entry which is preliminary data.</text>
</comment>